<dbReference type="Pfam" id="PF20398">
    <property type="entry name" value="DUF6691"/>
    <property type="match status" value="1"/>
</dbReference>
<organism evidence="2 3">
    <name type="scientific">Litoribaculum gwangyangense</name>
    <dbReference type="NCBI Taxonomy" id="1130722"/>
    <lineage>
        <taxon>Bacteria</taxon>
        <taxon>Pseudomonadati</taxon>
        <taxon>Bacteroidota</taxon>
        <taxon>Flavobacteriia</taxon>
        <taxon>Flavobacteriales</taxon>
        <taxon>Flavobacteriaceae</taxon>
        <taxon>Litoribaculum</taxon>
    </lineage>
</organism>
<keyword evidence="3" id="KW-1185">Reference proteome</keyword>
<proteinExistence type="predicted"/>
<dbReference type="InterPro" id="IPR046513">
    <property type="entry name" value="DUF6691"/>
</dbReference>
<protein>
    <submittedName>
        <fullName evidence="2">YeeE/YedE thiosulfate transporter family protein</fullName>
    </submittedName>
</protein>
<keyword evidence="1" id="KW-1133">Transmembrane helix</keyword>
<evidence type="ECO:0000313" key="2">
    <source>
        <dbReference type="EMBL" id="GAA4809992.1"/>
    </source>
</evidence>
<evidence type="ECO:0000313" key="3">
    <source>
        <dbReference type="Proteomes" id="UP001501433"/>
    </source>
</evidence>
<keyword evidence="1" id="KW-0812">Transmembrane</keyword>
<sequence length="138" mass="15552">MVRTVVYLLIGIVFGITMFKSEASSWFRIYEMFKFQSFHMYGIIGSALMVGIIFVQLIKRKKLKSFYKEEIIFTPKDRGIARYLIGGIIFGLGWALAGACPGPMFTLLGAGFLPILIVIIFAIIGTYIYGLLKDKLPH</sequence>
<dbReference type="EMBL" id="BAABJW010000002">
    <property type="protein sequence ID" value="GAA4809992.1"/>
    <property type="molecule type" value="Genomic_DNA"/>
</dbReference>
<evidence type="ECO:0000256" key="1">
    <source>
        <dbReference type="SAM" id="Phobius"/>
    </source>
</evidence>
<dbReference type="Proteomes" id="UP001501433">
    <property type="component" value="Unassembled WGS sequence"/>
</dbReference>
<feature type="transmembrane region" description="Helical" evidence="1">
    <location>
        <begin position="79"/>
        <end position="99"/>
    </location>
</feature>
<feature type="transmembrane region" description="Helical" evidence="1">
    <location>
        <begin position="105"/>
        <end position="132"/>
    </location>
</feature>
<comment type="caution">
    <text evidence="2">The sequence shown here is derived from an EMBL/GenBank/DDBJ whole genome shotgun (WGS) entry which is preliminary data.</text>
</comment>
<keyword evidence="1" id="KW-0472">Membrane</keyword>
<dbReference type="RefSeq" id="WP_345276449.1">
    <property type="nucleotide sequence ID" value="NZ_BAABJW010000002.1"/>
</dbReference>
<feature type="transmembrane region" description="Helical" evidence="1">
    <location>
        <begin position="39"/>
        <end position="58"/>
    </location>
</feature>
<gene>
    <name evidence="2" type="ORF">GCM10023330_16230</name>
</gene>
<reference evidence="3" key="1">
    <citation type="journal article" date="2019" name="Int. J. Syst. Evol. Microbiol.">
        <title>The Global Catalogue of Microorganisms (GCM) 10K type strain sequencing project: providing services to taxonomists for standard genome sequencing and annotation.</title>
        <authorList>
            <consortium name="The Broad Institute Genomics Platform"/>
            <consortium name="The Broad Institute Genome Sequencing Center for Infectious Disease"/>
            <person name="Wu L."/>
            <person name="Ma J."/>
        </authorList>
    </citation>
    <scope>NUCLEOTIDE SEQUENCE [LARGE SCALE GENOMIC DNA]</scope>
    <source>
        <strain evidence="3">JCM 18325</strain>
    </source>
</reference>
<name>A0ABP9CGR6_9FLAO</name>
<accession>A0ABP9CGR6</accession>